<comment type="cofactor">
    <cofactor evidence="1">
        <name>Mg(2+)</name>
        <dbReference type="ChEBI" id="CHEBI:18420"/>
    </cofactor>
</comment>
<comment type="similarity">
    <text evidence="2 6">Belongs to the FPP/GGPP synthase family.</text>
</comment>
<reference evidence="7" key="2">
    <citation type="submission" date="2023-02" db="EMBL/GenBank/DDBJ databases">
        <authorList>
            <person name="Sun Q."/>
            <person name="Mori K."/>
        </authorList>
    </citation>
    <scope>NUCLEOTIDE SEQUENCE</scope>
    <source>
        <strain evidence="7">NBRC 112290</strain>
    </source>
</reference>
<reference evidence="7" key="1">
    <citation type="journal article" date="2014" name="Int. J. Syst. Evol. Microbiol.">
        <title>Complete genome sequence of Corynebacterium casei LMG S-19264T (=DSM 44701T), isolated from a smear-ripened cheese.</title>
        <authorList>
            <consortium name="US DOE Joint Genome Institute (JGI-PGF)"/>
            <person name="Walter F."/>
            <person name="Albersmeier A."/>
            <person name="Kalinowski J."/>
            <person name="Ruckert C."/>
        </authorList>
    </citation>
    <scope>NUCLEOTIDE SEQUENCE</scope>
    <source>
        <strain evidence="7">NBRC 112290</strain>
    </source>
</reference>
<keyword evidence="8" id="KW-1185">Reference proteome</keyword>
<dbReference type="PROSITE" id="PS00444">
    <property type="entry name" value="POLYPRENYL_SYNTHASE_2"/>
    <property type="match status" value="1"/>
</dbReference>
<protein>
    <recommendedName>
        <fullName evidence="9">Polyprenyl synthetase family protein</fullName>
    </recommendedName>
</protein>
<keyword evidence="4" id="KW-0479">Metal-binding</keyword>
<comment type="caution">
    <text evidence="7">The sequence shown here is derived from an EMBL/GenBank/DDBJ whole genome shotgun (WGS) entry which is preliminary data.</text>
</comment>
<dbReference type="PANTHER" id="PTHR12001:SF85">
    <property type="entry name" value="SHORT CHAIN ISOPRENYL DIPHOSPHATE SYNTHASE"/>
    <property type="match status" value="1"/>
</dbReference>
<dbReference type="PROSITE" id="PS00723">
    <property type="entry name" value="POLYPRENYL_SYNTHASE_1"/>
    <property type="match status" value="1"/>
</dbReference>
<dbReference type="InterPro" id="IPR000092">
    <property type="entry name" value="Polyprenyl_synt"/>
</dbReference>
<dbReference type="SFLD" id="SFLDS00005">
    <property type="entry name" value="Isoprenoid_Synthase_Type_I"/>
    <property type="match status" value="1"/>
</dbReference>
<dbReference type="GO" id="GO:0008299">
    <property type="term" value="P:isoprenoid biosynthetic process"/>
    <property type="evidence" value="ECO:0007669"/>
    <property type="project" value="InterPro"/>
</dbReference>
<name>A0AA37XE08_9MICO</name>
<gene>
    <name evidence="7" type="ORF">GCM10025875_14620</name>
</gene>
<evidence type="ECO:0000256" key="2">
    <source>
        <dbReference type="ARBA" id="ARBA00006706"/>
    </source>
</evidence>
<organism evidence="7 8">
    <name type="scientific">Litorihabitans aurantiacus</name>
    <dbReference type="NCBI Taxonomy" id="1930061"/>
    <lineage>
        <taxon>Bacteria</taxon>
        <taxon>Bacillati</taxon>
        <taxon>Actinomycetota</taxon>
        <taxon>Actinomycetes</taxon>
        <taxon>Micrococcales</taxon>
        <taxon>Beutenbergiaceae</taxon>
        <taxon>Litorihabitans</taxon>
    </lineage>
</organism>
<evidence type="ECO:0000256" key="4">
    <source>
        <dbReference type="ARBA" id="ARBA00022723"/>
    </source>
</evidence>
<dbReference type="Pfam" id="PF00348">
    <property type="entry name" value="polyprenyl_synt"/>
    <property type="match status" value="1"/>
</dbReference>
<accession>A0AA37XE08</accession>
<dbReference type="InterPro" id="IPR033749">
    <property type="entry name" value="Polyprenyl_synt_CS"/>
</dbReference>
<evidence type="ECO:0000256" key="3">
    <source>
        <dbReference type="ARBA" id="ARBA00022679"/>
    </source>
</evidence>
<evidence type="ECO:0000313" key="8">
    <source>
        <dbReference type="Proteomes" id="UP001157161"/>
    </source>
</evidence>
<dbReference type="CDD" id="cd00685">
    <property type="entry name" value="Trans_IPPS_HT"/>
    <property type="match status" value="1"/>
</dbReference>
<keyword evidence="3 6" id="KW-0808">Transferase</keyword>
<evidence type="ECO:0000256" key="1">
    <source>
        <dbReference type="ARBA" id="ARBA00001946"/>
    </source>
</evidence>
<dbReference type="InterPro" id="IPR008949">
    <property type="entry name" value="Isoprenoid_synthase_dom_sf"/>
</dbReference>
<sequence length="369" mass="38024">MRRAVDDAVESAFGTARTEVAAAGGEGAAVVEVARRAATGGKRLRARLCLAAAAALAPRSGDATDGPSAIDVPGVLGAAAALELFQAAALVHDDLMDASDTRRGAASAHRFLEAEHFPASKDGTATRAREHFGSSGALLVGDLLLTMSASVLHAAVLPLERDTARAALATYSAMASEVAVGQYLDLLASHAPWPTDPGDGVDLERAERVIHAKSARYSVELPLHLGGVLAGADDDALAWLGRIGRAVGTAFQLRDDVLGVFGDPAVTGKPAGDDLREGKRTVLVALADARAQPQDRATLRENLGRTDLDPDDIATLRGILERTGALAEVERRIADLVAAAEDDLARPPSGAGDLGVLRALLAAAVDRSS</sequence>
<dbReference type="AlphaFoldDB" id="A0AA37XE08"/>
<proteinExistence type="inferred from homology"/>
<dbReference type="PANTHER" id="PTHR12001">
    <property type="entry name" value="GERANYLGERANYL PYROPHOSPHATE SYNTHASE"/>
    <property type="match status" value="1"/>
</dbReference>
<evidence type="ECO:0000313" key="7">
    <source>
        <dbReference type="EMBL" id="GMA31470.1"/>
    </source>
</evidence>
<dbReference type="Gene3D" id="1.10.600.10">
    <property type="entry name" value="Farnesyl Diphosphate Synthase"/>
    <property type="match status" value="1"/>
</dbReference>
<dbReference type="EMBL" id="BSUM01000001">
    <property type="protein sequence ID" value="GMA31470.1"/>
    <property type="molecule type" value="Genomic_DNA"/>
</dbReference>
<dbReference type="GO" id="GO:0046872">
    <property type="term" value="F:metal ion binding"/>
    <property type="evidence" value="ECO:0007669"/>
    <property type="project" value="UniProtKB-KW"/>
</dbReference>
<evidence type="ECO:0000256" key="6">
    <source>
        <dbReference type="RuleBase" id="RU004466"/>
    </source>
</evidence>
<dbReference type="SUPFAM" id="SSF48576">
    <property type="entry name" value="Terpenoid synthases"/>
    <property type="match status" value="1"/>
</dbReference>
<dbReference type="Proteomes" id="UP001157161">
    <property type="component" value="Unassembled WGS sequence"/>
</dbReference>
<keyword evidence="5" id="KW-0460">Magnesium</keyword>
<evidence type="ECO:0008006" key="9">
    <source>
        <dbReference type="Google" id="ProtNLM"/>
    </source>
</evidence>
<evidence type="ECO:0000256" key="5">
    <source>
        <dbReference type="ARBA" id="ARBA00022842"/>
    </source>
</evidence>
<dbReference type="GO" id="GO:0004659">
    <property type="term" value="F:prenyltransferase activity"/>
    <property type="evidence" value="ECO:0007669"/>
    <property type="project" value="InterPro"/>
</dbReference>